<organism evidence="1 2">
    <name type="scientific">Salinisphaera hydrothermalis (strain C41B8)</name>
    <dbReference type="NCBI Taxonomy" id="1304275"/>
    <lineage>
        <taxon>Bacteria</taxon>
        <taxon>Pseudomonadati</taxon>
        <taxon>Pseudomonadota</taxon>
        <taxon>Gammaproteobacteria</taxon>
        <taxon>Salinisphaerales</taxon>
        <taxon>Salinisphaeraceae</taxon>
        <taxon>Salinisphaera</taxon>
    </lineage>
</organism>
<accession>A0A084IJ63</accession>
<dbReference type="RefSeq" id="WP_037339212.1">
    <property type="nucleotide sequence ID" value="NZ_APNK01000023.1"/>
</dbReference>
<dbReference type="Gene3D" id="2.60.120.330">
    <property type="entry name" value="B-lactam Antibiotic, Isopenicillin N Synthase, Chain"/>
    <property type="match status" value="1"/>
</dbReference>
<protein>
    <recommendedName>
        <fullName evidence="3">DUF1479 domain-containing protein</fullName>
    </recommendedName>
</protein>
<dbReference type="AlphaFoldDB" id="A0A084IJ63"/>
<comment type="caution">
    <text evidence="1">The sequence shown here is derived from an EMBL/GenBank/DDBJ whole genome shotgun (WGS) entry which is preliminary data.</text>
</comment>
<dbReference type="EMBL" id="APNK01000023">
    <property type="protein sequence ID" value="KEZ76747.1"/>
    <property type="molecule type" value="Genomic_DNA"/>
</dbReference>
<dbReference type="PANTHER" id="PTHR30613:SF1">
    <property type="entry name" value="DUF1479 DOMAIN PROTEIN (AFU_ORTHOLOGUE AFUA_5G09280)"/>
    <property type="match status" value="1"/>
</dbReference>
<gene>
    <name evidence="1" type="ORF">C41B8_13465</name>
</gene>
<dbReference type="SUPFAM" id="SSF51197">
    <property type="entry name" value="Clavaminate synthase-like"/>
    <property type="match status" value="1"/>
</dbReference>
<dbReference type="InterPro" id="IPR027443">
    <property type="entry name" value="IPNS-like_sf"/>
</dbReference>
<evidence type="ECO:0000313" key="2">
    <source>
        <dbReference type="Proteomes" id="UP000028302"/>
    </source>
</evidence>
<reference evidence="1 2" key="1">
    <citation type="submission" date="2013-03" db="EMBL/GenBank/DDBJ databases">
        <title>Salinisphaera hydrothermalis C41B8 Genome Sequencing.</title>
        <authorList>
            <person name="Li C."/>
            <person name="Lai Q."/>
            <person name="Shao Z."/>
        </authorList>
    </citation>
    <scope>NUCLEOTIDE SEQUENCE [LARGE SCALE GENOMIC DNA]</scope>
    <source>
        <strain evidence="1 2">C41B8</strain>
    </source>
</reference>
<sequence>MSDTALAVSASTLPHDLSDQIRSLKQAARAQIGDVEGLFKTVETFIEREVEDIESARAAGSNVWPQIEYDALADGRVTDAQIRDIKRRGCAVIRNHFPHDRAAEWDRSLVAYLDDNDFDNVYRGPADDFFGSLSASRPPILPIYWSHAQMEARQDERMATVQSFMNRLWAHQSEGQTWFDPDRNLLYPDRVRRRPPGTTSDGLGAHVDSGSIERWLHPAYQKVFRHVLNHAFDRYDPWDAAWRSTIDEYESSTMCSAFRTFQGWTALSDMPADQGVLHTVPIPAAIIYVLLRPLLSDVPEDSLCGAAPHQALPISERWHPLLMRALTGVPEINAGDSVWWHCDVIHSVAPVENQTGWSNVIYIPAAPWCDRNAHYAQRVARAFEQGHSPDDFPAEHYEADWSNRFGATDLNEHGRRGMGLDSA</sequence>
<proteinExistence type="predicted"/>
<evidence type="ECO:0000313" key="1">
    <source>
        <dbReference type="EMBL" id="KEZ76747.1"/>
    </source>
</evidence>
<keyword evidence="2" id="KW-1185">Reference proteome</keyword>
<dbReference type="STRING" id="1304275.C41B8_13465"/>
<dbReference type="Pfam" id="PF07350">
    <property type="entry name" value="Gig2-like"/>
    <property type="match status" value="1"/>
</dbReference>
<evidence type="ECO:0008006" key="3">
    <source>
        <dbReference type="Google" id="ProtNLM"/>
    </source>
</evidence>
<dbReference type="InterPro" id="IPR010856">
    <property type="entry name" value="Gig2-like"/>
</dbReference>
<dbReference type="PATRIC" id="fig|1304275.5.peg.2751"/>
<dbReference type="eggNOG" id="ENOG502Z7SR">
    <property type="taxonomic scope" value="Bacteria"/>
</dbReference>
<dbReference type="Proteomes" id="UP000028302">
    <property type="component" value="Unassembled WGS sequence"/>
</dbReference>
<dbReference type="PANTHER" id="PTHR30613">
    <property type="entry name" value="UNCHARACTERIZED PROTEIN YBIU-RELATED"/>
    <property type="match status" value="1"/>
</dbReference>
<name>A0A084IJ63_SALHC</name>
<dbReference type="OrthoDB" id="5620327at2"/>